<evidence type="ECO:0000256" key="1">
    <source>
        <dbReference type="ARBA" id="ARBA00022722"/>
    </source>
</evidence>
<evidence type="ECO:0000256" key="4">
    <source>
        <dbReference type="SAM" id="MobiDB-lite"/>
    </source>
</evidence>
<sequence>MARKKKAGVLTTIIAVVWGIAWFIVDQTLAKDSKNTTSQVSQTSSKQQASKTSSTKEQESSSSQVEQSGEIYLNTRGHEDDNPCMVQTKGRTSKKSYADSPVQICRLEHLPLTENAKVSASSIINYNLATCKVSAVHDGDTVHCRLTSNPKNDIKIRLLGIDAPETKQIYGKQSTEFLRKLILGKDIALYTTGLDVYKRYLGTLYLQEGSEFLNVNQYMVATGNAWVYNYSNKSSQMYKVYTQVSKTAQQQQLGLWNPQYYKNGKGPQEPKVWRERK</sequence>
<organism evidence="7 8">
    <name type="scientific">Psittacicella gerlachiana</name>
    <dbReference type="NCBI Taxonomy" id="2028574"/>
    <lineage>
        <taxon>Bacteria</taxon>
        <taxon>Pseudomonadati</taxon>
        <taxon>Pseudomonadota</taxon>
        <taxon>Gammaproteobacteria</taxon>
        <taxon>Pasteurellales</taxon>
        <taxon>Psittacicellaceae</taxon>
        <taxon>Psittacicella</taxon>
    </lineage>
</organism>
<dbReference type="GO" id="GO:0016787">
    <property type="term" value="F:hydrolase activity"/>
    <property type="evidence" value="ECO:0007669"/>
    <property type="project" value="UniProtKB-KW"/>
</dbReference>
<evidence type="ECO:0000256" key="5">
    <source>
        <dbReference type="SAM" id="Phobius"/>
    </source>
</evidence>
<dbReference type="SUPFAM" id="SSF50199">
    <property type="entry name" value="Staphylococcal nuclease"/>
    <property type="match status" value="1"/>
</dbReference>
<keyword evidence="3" id="KW-0378">Hydrolase</keyword>
<keyword evidence="1" id="KW-0540">Nuclease</keyword>
<dbReference type="PANTHER" id="PTHR12302:SF3">
    <property type="entry name" value="SERINE_THREONINE-PROTEIN KINASE 31"/>
    <property type="match status" value="1"/>
</dbReference>
<proteinExistence type="predicted"/>
<dbReference type="InterPro" id="IPR016071">
    <property type="entry name" value="Staphylococal_nuclease_OB-fold"/>
</dbReference>
<protein>
    <recommendedName>
        <fullName evidence="6">TNase-like domain-containing protein</fullName>
    </recommendedName>
</protein>
<evidence type="ECO:0000256" key="2">
    <source>
        <dbReference type="ARBA" id="ARBA00022759"/>
    </source>
</evidence>
<feature type="compositionally biased region" description="Low complexity" evidence="4">
    <location>
        <begin position="36"/>
        <end position="53"/>
    </location>
</feature>
<dbReference type="Pfam" id="PF00565">
    <property type="entry name" value="SNase"/>
    <property type="match status" value="1"/>
</dbReference>
<evidence type="ECO:0000256" key="3">
    <source>
        <dbReference type="ARBA" id="ARBA00022801"/>
    </source>
</evidence>
<dbReference type="SMART" id="SM00318">
    <property type="entry name" value="SNc"/>
    <property type="match status" value="1"/>
</dbReference>
<keyword evidence="5" id="KW-0812">Transmembrane</keyword>
<evidence type="ECO:0000313" key="8">
    <source>
        <dbReference type="Proteomes" id="UP000265964"/>
    </source>
</evidence>
<gene>
    <name evidence="7" type="ORF">CKF59_00555</name>
</gene>
<dbReference type="RefSeq" id="WP_119534039.1">
    <property type="nucleotide sequence ID" value="NZ_NRJF01000018.1"/>
</dbReference>
<keyword evidence="5" id="KW-1133">Transmembrane helix</keyword>
<name>A0A3A1YJW1_9GAMM</name>
<evidence type="ECO:0000313" key="7">
    <source>
        <dbReference type="EMBL" id="RIY38563.1"/>
    </source>
</evidence>
<evidence type="ECO:0000259" key="6">
    <source>
        <dbReference type="PROSITE" id="PS50830"/>
    </source>
</evidence>
<keyword evidence="2" id="KW-0255">Endonuclease</keyword>
<dbReference type="AlphaFoldDB" id="A0A3A1YJW1"/>
<accession>A0A3A1YJW1</accession>
<dbReference type="PROSITE" id="PS50830">
    <property type="entry name" value="TNASE_3"/>
    <property type="match status" value="1"/>
</dbReference>
<dbReference type="Gene3D" id="2.40.50.90">
    <property type="match status" value="1"/>
</dbReference>
<comment type="caution">
    <text evidence="7">The sequence shown here is derived from an EMBL/GenBank/DDBJ whole genome shotgun (WGS) entry which is preliminary data.</text>
</comment>
<feature type="domain" description="TNase-like" evidence="6">
    <location>
        <begin position="127"/>
        <end position="258"/>
    </location>
</feature>
<keyword evidence="8" id="KW-1185">Reference proteome</keyword>
<reference evidence="7 8" key="1">
    <citation type="submission" date="2017-08" db="EMBL/GenBank/DDBJ databases">
        <title>Reclassification of Bisgaard taxon 37 and 44.</title>
        <authorList>
            <person name="Christensen H."/>
        </authorList>
    </citation>
    <scope>NUCLEOTIDE SEQUENCE [LARGE SCALE GENOMIC DNA]</scope>
    <source>
        <strain evidence="7 8">EEAB3T1</strain>
    </source>
</reference>
<dbReference type="Proteomes" id="UP000265964">
    <property type="component" value="Unassembled WGS sequence"/>
</dbReference>
<feature type="region of interest" description="Disordered" evidence="4">
    <location>
        <begin position="36"/>
        <end position="95"/>
    </location>
</feature>
<dbReference type="InterPro" id="IPR035437">
    <property type="entry name" value="SNase_OB-fold_sf"/>
</dbReference>
<feature type="transmembrane region" description="Helical" evidence="5">
    <location>
        <begin position="7"/>
        <end position="25"/>
    </location>
</feature>
<dbReference type="GO" id="GO:0004519">
    <property type="term" value="F:endonuclease activity"/>
    <property type="evidence" value="ECO:0007669"/>
    <property type="project" value="UniProtKB-KW"/>
</dbReference>
<dbReference type="PANTHER" id="PTHR12302">
    <property type="entry name" value="EBNA2 BINDING PROTEIN P100"/>
    <property type="match status" value="1"/>
</dbReference>
<dbReference type="OrthoDB" id="9805504at2"/>
<keyword evidence="5" id="KW-0472">Membrane</keyword>
<dbReference type="EMBL" id="NRJF01000018">
    <property type="protein sequence ID" value="RIY38563.1"/>
    <property type="molecule type" value="Genomic_DNA"/>
</dbReference>